<feature type="compositionally biased region" description="Basic residues" evidence="1">
    <location>
        <begin position="125"/>
        <end position="135"/>
    </location>
</feature>
<proteinExistence type="predicted"/>
<evidence type="ECO:0000313" key="2">
    <source>
        <dbReference type="EMBL" id="GBP56491.1"/>
    </source>
</evidence>
<protein>
    <submittedName>
        <fullName evidence="2">Uncharacterized protein</fullName>
    </submittedName>
</protein>
<dbReference type="EMBL" id="BGZK01000694">
    <property type="protein sequence ID" value="GBP56491.1"/>
    <property type="molecule type" value="Genomic_DNA"/>
</dbReference>
<feature type="compositionally biased region" description="Basic and acidic residues" evidence="1">
    <location>
        <begin position="101"/>
        <end position="110"/>
    </location>
</feature>
<name>A0A4C1WYQ7_EUMVA</name>
<evidence type="ECO:0000256" key="1">
    <source>
        <dbReference type="SAM" id="MobiDB-lite"/>
    </source>
</evidence>
<accession>A0A4C1WYQ7</accession>
<dbReference type="AlphaFoldDB" id="A0A4C1WYQ7"/>
<evidence type="ECO:0000313" key="3">
    <source>
        <dbReference type="Proteomes" id="UP000299102"/>
    </source>
</evidence>
<keyword evidence="3" id="KW-1185">Reference proteome</keyword>
<dbReference type="Proteomes" id="UP000299102">
    <property type="component" value="Unassembled WGS sequence"/>
</dbReference>
<feature type="region of interest" description="Disordered" evidence="1">
    <location>
        <begin position="101"/>
        <end position="135"/>
    </location>
</feature>
<organism evidence="2 3">
    <name type="scientific">Eumeta variegata</name>
    <name type="common">Bagworm moth</name>
    <name type="synonym">Eumeta japonica</name>
    <dbReference type="NCBI Taxonomy" id="151549"/>
    <lineage>
        <taxon>Eukaryota</taxon>
        <taxon>Metazoa</taxon>
        <taxon>Ecdysozoa</taxon>
        <taxon>Arthropoda</taxon>
        <taxon>Hexapoda</taxon>
        <taxon>Insecta</taxon>
        <taxon>Pterygota</taxon>
        <taxon>Neoptera</taxon>
        <taxon>Endopterygota</taxon>
        <taxon>Lepidoptera</taxon>
        <taxon>Glossata</taxon>
        <taxon>Ditrysia</taxon>
        <taxon>Tineoidea</taxon>
        <taxon>Psychidae</taxon>
        <taxon>Oiketicinae</taxon>
        <taxon>Eumeta</taxon>
    </lineage>
</organism>
<comment type="caution">
    <text evidence="2">The sequence shown here is derived from an EMBL/GenBank/DDBJ whole genome shotgun (WGS) entry which is preliminary data.</text>
</comment>
<reference evidence="2 3" key="1">
    <citation type="journal article" date="2019" name="Commun. Biol.">
        <title>The bagworm genome reveals a unique fibroin gene that provides high tensile strength.</title>
        <authorList>
            <person name="Kono N."/>
            <person name="Nakamura H."/>
            <person name="Ohtoshi R."/>
            <person name="Tomita M."/>
            <person name="Numata K."/>
            <person name="Arakawa K."/>
        </authorList>
    </citation>
    <scope>NUCLEOTIDE SEQUENCE [LARGE SCALE GENOMIC DNA]</scope>
</reference>
<gene>
    <name evidence="2" type="ORF">EVAR_42683_1</name>
</gene>
<sequence length="135" mass="15244">MKVFIVRLRGAKPQEKASRVVANAAMVVRQFPGPSTVEGRRRRGRVDLFIFVAPCYSHPRRAALPPLLRFNSAFNSNSKAFLVILKKLDFKSKAITRERSVASVRHESEGTRPAPPALARDYPRLTRRVPSRSAY</sequence>